<feature type="domain" description="NodB homology" evidence="2">
    <location>
        <begin position="147"/>
        <end position="346"/>
    </location>
</feature>
<dbReference type="SUPFAM" id="SSF88713">
    <property type="entry name" value="Glycoside hydrolase/deacetylase"/>
    <property type="match status" value="1"/>
</dbReference>
<dbReference type="InterPro" id="IPR002509">
    <property type="entry name" value="NODB_dom"/>
</dbReference>
<feature type="compositionally biased region" description="Low complexity" evidence="1">
    <location>
        <begin position="60"/>
        <end position="77"/>
    </location>
</feature>
<evidence type="ECO:0000313" key="3">
    <source>
        <dbReference type="EMBL" id="MBR0576481.1"/>
    </source>
</evidence>
<accession>A0A941CPG7</accession>
<proteinExistence type="predicted"/>
<dbReference type="RefSeq" id="WP_211801464.1">
    <property type="nucleotide sequence ID" value="NZ_JAGSCS010000011.1"/>
</dbReference>
<keyword evidence="4" id="KW-1185">Reference proteome</keyword>
<dbReference type="Pfam" id="PF01522">
    <property type="entry name" value="Polysacc_deac_1"/>
    <property type="match status" value="1"/>
</dbReference>
<gene>
    <name evidence="3" type="ORF">KCG48_09025</name>
</gene>
<dbReference type="GO" id="GO:0016810">
    <property type="term" value="F:hydrolase activity, acting on carbon-nitrogen (but not peptide) bonds"/>
    <property type="evidence" value="ECO:0007669"/>
    <property type="project" value="InterPro"/>
</dbReference>
<evidence type="ECO:0000259" key="2">
    <source>
        <dbReference type="PROSITE" id="PS51677"/>
    </source>
</evidence>
<dbReference type="Gene3D" id="3.20.20.370">
    <property type="entry name" value="Glycoside hydrolase/deacetylase"/>
    <property type="match status" value="1"/>
</dbReference>
<name>A0A941CPG7_9CLOT</name>
<dbReference type="CDD" id="cd10944">
    <property type="entry name" value="CE4_SmPgdA_like"/>
    <property type="match status" value="1"/>
</dbReference>
<reference evidence="3" key="1">
    <citation type="submission" date="2021-04" db="EMBL/GenBank/DDBJ databases">
        <title>Proteiniclasticum sedimins sp. nov., an obligate anaerobic bacterium isolated from anaerobic sludge.</title>
        <authorList>
            <person name="Liu J."/>
        </authorList>
    </citation>
    <scope>NUCLEOTIDE SEQUENCE</scope>
    <source>
        <strain evidence="3">BAD-10</strain>
    </source>
</reference>
<comment type="caution">
    <text evidence="3">The sequence shown here is derived from an EMBL/GenBank/DDBJ whole genome shotgun (WGS) entry which is preliminary data.</text>
</comment>
<dbReference type="Proteomes" id="UP000675379">
    <property type="component" value="Unassembled WGS sequence"/>
</dbReference>
<dbReference type="EMBL" id="JAGSCS010000011">
    <property type="protein sequence ID" value="MBR0576481.1"/>
    <property type="molecule type" value="Genomic_DNA"/>
</dbReference>
<dbReference type="PANTHER" id="PTHR10587">
    <property type="entry name" value="GLYCOSYL TRANSFERASE-RELATED"/>
    <property type="match status" value="1"/>
</dbReference>
<feature type="region of interest" description="Disordered" evidence="1">
    <location>
        <begin position="43"/>
        <end position="119"/>
    </location>
</feature>
<dbReference type="InterPro" id="IPR011330">
    <property type="entry name" value="Glyco_hydro/deAcase_b/a-brl"/>
</dbReference>
<dbReference type="AlphaFoldDB" id="A0A941CPG7"/>
<evidence type="ECO:0000256" key="1">
    <source>
        <dbReference type="SAM" id="MobiDB-lite"/>
    </source>
</evidence>
<sequence>MARRELFRDRRKGVRRNRILAGLLALLLLLGGGYGLYWLQNGQTTPPPQETPVDTGAHMPETPAETPAETPIPETPESSGELPPPETLEKPETPDASPEGEPDLPPPVDEDQLKTGTNHSLRASAYAYKTQDVRNWMKGYVPYTGEKIAFLTFDDGPTKITAPVLDILKALHVPATFFIPGITLERFPDQAILERYIKEGHALGTHSYSHDYKVLYPNKVADPDRIVQEYQKTLALMKSLLGDGFESKVFRFPGGSGSWKNIAPAREKLLHLGVVDMDWNSISGDAEPASRRPGDTAATVQYVMDTLMNNREPDVAVILMHDSKSVTPEYLQAVIQRLQAEGYHFGILE</sequence>
<evidence type="ECO:0000313" key="4">
    <source>
        <dbReference type="Proteomes" id="UP000675379"/>
    </source>
</evidence>
<protein>
    <submittedName>
        <fullName evidence="3">Polysaccharide deacetylase family protein</fullName>
    </submittedName>
</protein>
<dbReference type="PROSITE" id="PS51677">
    <property type="entry name" value="NODB"/>
    <property type="match status" value="1"/>
</dbReference>
<organism evidence="3 4">
    <name type="scientific">Proteiniclasticum sediminis</name>
    <dbReference type="NCBI Taxonomy" id="2804028"/>
    <lineage>
        <taxon>Bacteria</taxon>
        <taxon>Bacillati</taxon>
        <taxon>Bacillota</taxon>
        <taxon>Clostridia</taxon>
        <taxon>Eubacteriales</taxon>
        <taxon>Clostridiaceae</taxon>
        <taxon>Proteiniclasticum</taxon>
    </lineage>
</organism>
<dbReference type="InterPro" id="IPR050248">
    <property type="entry name" value="Polysacc_deacetylase_ArnD"/>
</dbReference>
<dbReference type="GO" id="GO:0005975">
    <property type="term" value="P:carbohydrate metabolic process"/>
    <property type="evidence" value="ECO:0007669"/>
    <property type="project" value="InterPro"/>
</dbReference>